<dbReference type="EMBL" id="JAAVJD010000139">
    <property type="protein sequence ID" value="NJQ07211.1"/>
    <property type="molecule type" value="Genomic_DNA"/>
</dbReference>
<dbReference type="Proteomes" id="UP000578686">
    <property type="component" value="Unassembled WGS sequence"/>
</dbReference>
<keyword evidence="2" id="KW-1185">Reference proteome</keyword>
<dbReference type="InterPro" id="IPR036412">
    <property type="entry name" value="HAD-like_sf"/>
</dbReference>
<dbReference type="GO" id="GO:0006281">
    <property type="term" value="P:DNA repair"/>
    <property type="evidence" value="ECO:0007669"/>
    <property type="project" value="TreeGrafter"/>
</dbReference>
<dbReference type="AlphaFoldDB" id="A0A7X6I029"/>
<dbReference type="RefSeq" id="WP_167972020.1">
    <property type="nucleotide sequence ID" value="NZ_BHZG01000074.1"/>
</dbReference>
<dbReference type="PANTHER" id="PTHR43434">
    <property type="entry name" value="PHOSPHOGLYCOLATE PHOSPHATASE"/>
    <property type="match status" value="1"/>
</dbReference>
<dbReference type="Gene3D" id="3.40.50.1000">
    <property type="entry name" value="HAD superfamily/HAD-like"/>
    <property type="match status" value="1"/>
</dbReference>
<dbReference type="GO" id="GO:0008967">
    <property type="term" value="F:phosphoglycolate phosphatase activity"/>
    <property type="evidence" value="ECO:0007669"/>
    <property type="project" value="TreeGrafter"/>
</dbReference>
<dbReference type="PANTHER" id="PTHR43434:SF1">
    <property type="entry name" value="PHOSPHOGLYCOLATE PHOSPHATASE"/>
    <property type="match status" value="1"/>
</dbReference>
<dbReference type="InterPro" id="IPR023214">
    <property type="entry name" value="HAD_sf"/>
</dbReference>
<organism evidence="1 2">
    <name type="scientific">Streptomyces lonarensis</name>
    <dbReference type="NCBI Taxonomy" id="700599"/>
    <lineage>
        <taxon>Bacteria</taxon>
        <taxon>Bacillati</taxon>
        <taxon>Actinomycetota</taxon>
        <taxon>Actinomycetes</taxon>
        <taxon>Kitasatosporales</taxon>
        <taxon>Streptomycetaceae</taxon>
        <taxon>Streptomyces</taxon>
    </lineage>
</organism>
<evidence type="ECO:0000313" key="2">
    <source>
        <dbReference type="Proteomes" id="UP000578686"/>
    </source>
</evidence>
<dbReference type="GO" id="GO:0005829">
    <property type="term" value="C:cytosol"/>
    <property type="evidence" value="ECO:0007669"/>
    <property type="project" value="TreeGrafter"/>
</dbReference>
<gene>
    <name evidence="1" type="ORF">HCN56_16865</name>
</gene>
<sequence>MRKLFAHAECVIFDFDGPLCSLFAVRTASSVAERLRAFADAHQLPVPATDDPHAVLRAAAASHPGSTASQLLEAELTREEVHAAATARPTAGAAALVHALGGRGRRLAVASNNSAHAVSAYLGVSGLAGAFHDHVHGRTGDVALLKPHPDVLRRALCSTGAPPERALMIGDTPTDLAAARAAGVAFLGFAPDRPRAEQLHAAGAEYVVTQLGNVLGTVNSLPSYDSFG</sequence>
<reference evidence="1 2" key="1">
    <citation type="submission" date="2020-03" db="EMBL/GenBank/DDBJ databases">
        <title>Draft genome of Streptomyces sp. ventii, isolated from the Axial Seamount in the Pacific Ocean, and resequencing of the two type strains Streptomyces lonarensis strain NCL 716 and Streptomyces bohaiensis strain 11A07.</title>
        <authorList>
            <person name="Loughran R.M."/>
            <person name="Pfannmuller K.M."/>
            <person name="Wasson B.J."/>
            <person name="Deadmond M.C."/>
            <person name="Paddock B.E."/>
            <person name="Koyack M.J."/>
            <person name="Gallegos D.A."/>
            <person name="Mitchell E.A."/>
            <person name="Ushijima B."/>
            <person name="Saw J.H."/>
            <person name="Mcphail K.L."/>
            <person name="Videau P."/>
        </authorList>
    </citation>
    <scope>NUCLEOTIDE SEQUENCE [LARGE SCALE GENOMIC DNA]</scope>
    <source>
        <strain evidence="1 2">NCL716</strain>
    </source>
</reference>
<dbReference type="Pfam" id="PF00702">
    <property type="entry name" value="Hydrolase"/>
    <property type="match status" value="1"/>
</dbReference>
<dbReference type="SUPFAM" id="SSF56784">
    <property type="entry name" value="HAD-like"/>
    <property type="match status" value="1"/>
</dbReference>
<protein>
    <submittedName>
        <fullName evidence="1">HAD family phosphatase</fullName>
    </submittedName>
</protein>
<name>A0A7X6I029_9ACTN</name>
<comment type="caution">
    <text evidence="1">The sequence shown here is derived from an EMBL/GenBank/DDBJ whole genome shotgun (WGS) entry which is preliminary data.</text>
</comment>
<evidence type="ECO:0000313" key="1">
    <source>
        <dbReference type="EMBL" id="NJQ07211.1"/>
    </source>
</evidence>
<proteinExistence type="predicted"/>
<accession>A0A7X6I029</accession>
<dbReference type="InterPro" id="IPR050155">
    <property type="entry name" value="HAD-like_hydrolase_sf"/>
</dbReference>